<dbReference type="GO" id="GO:0008137">
    <property type="term" value="F:NADH dehydrogenase (ubiquinone) activity"/>
    <property type="evidence" value="ECO:0007669"/>
    <property type="project" value="UniProtKB-EC"/>
</dbReference>
<keyword evidence="15 18" id="KW-0496">Mitochondrion</keyword>
<feature type="domain" description="NADH:quinone oxidoreductase/Mrp antiporter transmembrane" evidence="19">
    <location>
        <begin position="23"/>
        <end position="281"/>
    </location>
</feature>
<evidence type="ECO:0000256" key="18">
    <source>
        <dbReference type="RuleBase" id="RU003403"/>
    </source>
</evidence>
<keyword evidence="10 18" id="KW-1278">Translocase</keyword>
<accession>A0A346RHX4</accession>
<geneLocation type="mitochondrion" evidence="20"/>
<evidence type="ECO:0000256" key="13">
    <source>
        <dbReference type="ARBA" id="ARBA00023027"/>
    </source>
</evidence>
<comment type="subcellular location">
    <subcellularLocation>
        <location evidence="2 18">Mitochondrion inner membrane</location>
        <topology evidence="2 18">Multi-pass membrane protein</topology>
    </subcellularLocation>
</comment>
<organism evidence="20">
    <name type="scientific">Cucujoidea sp. 40 KM-2017</name>
    <dbReference type="NCBI Taxonomy" id="2219379"/>
    <lineage>
        <taxon>Eukaryota</taxon>
        <taxon>Metazoa</taxon>
        <taxon>Ecdysozoa</taxon>
        <taxon>Arthropoda</taxon>
        <taxon>Hexapoda</taxon>
        <taxon>Insecta</taxon>
        <taxon>Pterygota</taxon>
        <taxon>Neoptera</taxon>
        <taxon>Endopterygota</taxon>
        <taxon>Coleoptera</taxon>
        <taxon>Polyphaga</taxon>
        <taxon>Cucujiformia</taxon>
    </lineage>
</organism>
<feature type="transmembrane region" description="Helical" evidence="18">
    <location>
        <begin position="237"/>
        <end position="257"/>
    </location>
</feature>
<evidence type="ECO:0000256" key="11">
    <source>
        <dbReference type="ARBA" id="ARBA00022982"/>
    </source>
</evidence>
<keyword evidence="9 18" id="KW-0999">Mitochondrion inner membrane</keyword>
<keyword evidence="16 18" id="KW-0472">Membrane</keyword>
<feature type="transmembrane region" description="Helical" evidence="18">
    <location>
        <begin position="173"/>
        <end position="195"/>
    </location>
</feature>
<evidence type="ECO:0000256" key="6">
    <source>
        <dbReference type="ARBA" id="ARBA00022448"/>
    </source>
</evidence>
<feature type="transmembrane region" description="Helical" evidence="18">
    <location>
        <begin position="269"/>
        <end position="292"/>
    </location>
</feature>
<comment type="similarity">
    <text evidence="3 18">Belongs to the complex I subunit 2 family.</text>
</comment>
<gene>
    <name evidence="20" type="primary">nad2</name>
</gene>
<evidence type="ECO:0000256" key="15">
    <source>
        <dbReference type="ARBA" id="ARBA00023128"/>
    </source>
</evidence>
<evidence type="ECO:0000256" key="3">
    <source>
        <dbReference type="ARBA" id="ARBA00007012"/>
    </source>
</evidence>
<keyword evidence="7 18" id="KW-0679">Respiratory chain</keyword>
<evidence type="ECO:0000256" key="14">
    <source>
        <dbReference type="ARBA" id="ARBA00023075"/>
    </source>
</evidence>
<evidence type="ECO:0000256" key="4">
    <source>
        <dbReference type="ARBA" id="ARBA00012944"/>
    </source>
</evidence>
<evidence type="ECO:0000256" key="9">
    <source>
        <dbReference type="ARBA" id="ARBA00022792"/>
    </source>
</evidence>
<keyword evidence="13 18" id="KW-0520">NAD</keyword>
<keyword evidence="11 18" id="KW-0249">Electron transport</keyword>
<keyword evidence="12 18" id="KW-1133">Transmembrane helix</keyword>
<feature type="transmembrane region" description="Helical" evidence="18">
    <location>
        <begin position="145"/>
        <end position="166"/>
    </location>
</feature>
<dbReference type="PANTHER" id="PTHR46552:SF1">
    <property type="entry name" value="NADH-UBIQUINONE OXIDOREDUCTASE CHAIN 2"/>
    <property type="match status" value="1"/>
</dbReference>
<dbReference type="GO" id="GO:0006120">
    <property type="term" value="P:mitochondrial electron transport, NADH to ubiquinone"/>
    <property type="evidence" value="ECO:0007669"/>
    <property type="project" value="InterPro"/>
</dbReference>
<evidence type="ECO:0000256" key="10">
    <source>
        <dbReference type="ARBA" id="ARBA00022967"/>
    </source>
</evidence>
<feature type="transmembrane region" description="Helical" evidence="18">
    <location>
        <begin position="201"/>
        <end position="221"/>
    </location>
</feature>
<dbReference type="AlphaFoldDB" id="A0A346RHX4"/>
<reference evidence="20" key="1">
    <citation type="journal article" date="2018" name="J. ISSAAS">
        <title>The contribution of mitochondrial metagenomics to large-scale data mining and phylogenetic analysis of Coleoptera.</title>
        <authorList>
            <person name="Miller K."/>
            <person name="Linard B."/>
            <person name="Motyka M."/>
            <person name="Bocek M."/>
            <person name="Vogler A.P."/>
        </authorList>
    </citation>
    <scope>NUCLEOTIDE SEQUENCE</scope>
</reference>
<evidence type="ECO:0000256" key="5">
    <source>
        <dbReference type="ARBA" id="ARBA00021008"/>
    </source>
</evidence>
<evidence type="ECO:0000313" key="20">
    <source>
        <dbReference type="EMBL" id="AXS65671.1"/>
    </source>
</evidence>
<evidence type="ECO:0000256" key="2">
    <source>
        <dbReference type="ARBA" id="ARBA00004448"/>
    </source>
</evidence>
<dbReference type="InterPro" id="IPR001750">
    <property type="entry name" value="ND/Mrp_TM"/>
</dbReference>
<comment type="catalytic activity">
    <reaction evidence="17 18">
        <text>a ubiquinone + NADH + 5 H(+)(in) = a ubiquinol + NAD(+) + 4 H(+)(out)</text>
        <dbReference type="Rhea" id="RHEA:29091"/>
        <dbReference type="Rhea" id="RHEA-COMP:9565"/>
        <dbReference type="Rhea" id="RHEA-COMP:9566"/>
        <dbReference type="ChEBI" id="CHEBI:15378"/>
        <dbReference type="ChEBI" id="CHEBI:16389"/>
        <dbReference type="ChEBI" id="CHEBI:17976"/>
        <dbReference type="ChEBI" id="CHEBI:57540"/>
        <dbReference type="ChEBI" id="CHEBI:57945"/>
        <dbReference type="EC" id="7.1.1.2"/>
    </reaction>
</comment>
<protein>
    <recommendedName>
        <fullName evidence="5 18">NADH-ubiquinone oxidoreductase chain 2</fullName>
        <ecNumber evidence="4 18">7.1.1.2</ecNumber>
    </recommendedName>
</protein>
<keyword evidence="6" id="KW-0813">Transport</keyword>
<sequence length="333" mass="38442">MKFWKLLFFNIMIFGTLTAVSSVSWFSMWMGLEINLLAIIPLIANSKNIYSAEAAMKYFVIQTLASVILLYSLILSMSSTEFLTMNMKNISLISLNTALLSKMGAAPFHFWFPEIIEGLSWINSFIMLTWQKIAPMSIFMYNPKMLFLTTFVIITSMMIGATMSLNQTSIRKILVYSSINHIGWMLSCIIFNQSIWLTYFMVYSFISLNLILTFASTNIFYMKQMFSSLNSKKTLKILVYSSFLSMGGLPPFLGFFPKWITINMMIEKNFFIAVLMIFITLVMLFTYSRLMFNSMLVKNVEFKTQSLSTKKTVFLSFINFSAILITPLMYILF</sequence>
<dbReference type="PRINTS" id="PR01436">
    <property type="entry name" value="NADHDHGNASE2"/>
</dbReference>
<feature type="transmembrane region" description="Helical" evidence="18">
    <location>
        <begin position="58"/>
        <end position="78"/>
    </location>
</feature>
<dbReference type="PANTHER" id="PTHR46552">
    <property type="entry name" value="NADH-UBIQUINONE OXIDOREDUCTASE CHAIN 2"/>
    <property type="match status" value="1"/>
</dbReference>
<evidence type="ECO:0000256" key="8">
    <source>
        <dbReference type="ARBA" id="ARBA00022692"/>
    </source>
</evidence>
<dbReference type="EMBL" id="MG193428">
    <property type="protein sequence ID" value="AXS65671.1"/>
    <property type="molecule type" value="Genomic_DNA"/>
</dbReference>
<dbReference type="InterPro" id="IPR050175">
    <property type="entry name" value="Complex_I_Subunit_2"/>
</dbReference>
<proteinExistence type="inferred from homology"/>
<feature type="transmembrane region" description="Helical" evidence="18">
    <location>
        <begin position="313"/>
        <end position="332"/>
    </location>
</feature>
<dbReference type="GO" id="GO:0005743">
    <property type="term" value="C:mitochondrial inner membrane"/>
    <property type="evidence" value="ECO:0007669"/>
    <property type="project" value="UniProtKB-SubCell"/>
</dbReference>
<comment type="function">
    <text evidence="18">Core subunit of the mitochondrial membrane respiratory chain NADH dehydrogenase (Complex I) which catalyzes electron transfer from NADH through the respiratory chain, using ubiquinone as an electron acceptor. Essential for the catalytic activity and assembly of complex I.</text>
</comment>
<dbReference type="InterPro" id="IPR003917">
    <property type="entry name" value="NADH_UbQ_OxRdtase_chain2"/>
</dbReference>
<evidence type="ECO:0000256" key="1">
    <source>
        <dbReference type="ARBA" id="ARBA00003257"/>
    </source>
</evidence>
<evidence type="ECO:0000259" key="19">
    <source>
        <dbReference type="Pfam" id="PF00361"/>
    </source>
</evidence>
<evidence type="ECO:0000256" key="16">
    <source>
        <dbReference type="ARBA" id="ARBA00023136"/>
    </source>
</evidence>
<feature type="transmembrane region" description="Helical" evidence="18">
    <location>
        <begin position="7"/>
        <end position="28"/>
    </location>
</feature>
<evidence type="ECO:0000256" key="17">
    <source>
        <dbReference type="ARBA" id="ARBA00049551"/>
    </source>
</evidence>
<name>A0A346RHX4_9CUCU</name>
<dbReference type="Pfam" id="PF00361">
    <property type="entry name" value="Proton_antipo_M"/>
    <property type="match status" value="1"/>
</dbReference>
<keyword evidence="8 18" id="KW-0812">Transmembrane</keyword>
<evidence type="ECO:0000256" key="7">
    <source>
        <dbReference type="ARBA" id="ARBA00022660"/>
    </source>
</evidence>
<evidence type="ECO:0000256" key="12">
    <source>
        <dbReference type="ARBA" id="ARBA00022989"/>
    </source>
</evidence>
<keyword evidence="14 18" id="KW-0830">Ubiquinone</keyword>
<comment type="function">
    <text evidence="1">Core subunit of the mitochondrial membrane respiratory chain NADH dehydrogenase (Complex I) that is believed to belong to the minimal assembly required for catalysis. Complex I functions in the transfer of electrons from NADH to the respiratory chain. The immediate electron acceptor for the enzyme is believed to be ubiquinone.</text>
</comment>
<dbReference type="EC" id="7.1.1.2" evidence="4 18"/>